<dbReference type="RefSeq" id="WP_012161077.1">
    <property type="nucleotide sequence ID" value="NC_009925.1"/>
</dbReference>
<sequence length="58" mass="6504">MLLEQEPDATVAFNYGLKNSDTAFQITPGWLGKEDCGLDDAIASTDHDFSMFFNLDRM</sequence>
<reference evidence="1 2" key="1">
    <citation type="journal article" date="2008" name="Proc. Natl. Acad. Sci. U.S.A.">
        <title>Niche adaptation and genome expansion in the chlorophyll d-producing cyanobacterium Acaryochloris marina.</title>
        <authorList>
            <person name="Swingley W.D."/>
            <person name="Chen M."/>
            <person name="Cheung P.C."/>
            <person name="Conrad A.L."/>
            <person name="Dejesa L.C."/>
            <person name="Hao J."/>
            <person name="Honchak B.M."/>
            <person name="Karbach L.E."/>
            <person name="Kurdoglu A."/>
            <person name="Lahiri S."/>
            <person name="Mastrian S.D."/>
            <person name="Miyashita H."/>
            <person name="Page L."/>
            <person name="Ramakrishna P."/>
            <person name="Satoh S."/>
            <person name="Sattley W.M."/>
            <person name="Shimada Y."/>
            <person name="Taylor H.L."/>
            <person name="Tomo T."/>
            <person name="Tsuchiya T."/>
            <person name="Wang Z.T."/>
            <person name="Raymond J."/>
            <person name="Mimuro M."/>
            <person name="Blankenship R.E."/>
            <person name="Touchman J.W."/>
        </authorList>
    </citation>
    <scope>NUCLEOTIDE SEQUENCE [LARGE SCALE GENOMIC DNA]</scope>
    <source>
        <strain evidence="2">MBIC 11017</strain>
    </source>
</reference>
<evidence type="ECO:0000313" key="1">
    <source>
        <dbReference type="EMBL" id="ABW25467.1"/>
    </source>
</evidence>
<dbReference type="STRING" id="329726.AM1_0410"/>
<dbReference type="EMBL" id="CP000828">
    <property type="protein sequence ID" value="ABW25467.1"/>
    <property type="molecule type" value="Genomic_DNA"/>
</dbReference>
<dbReference type="AlphaFoldDB" id="B0CAX7"/>
<name>B0CAX7_ACAM1</name>
<evidence type="ECO:0000313" key="2">
    <source>
        <dbReference type="Proteomes" id="UP000000268"/>
    </source>
</evidence>
<dbReference type="Proteomes" id="UP000000268">
    <property type="component" value="Chromosome"/>
</dbReference>
<gene>
    <name evidence="1" type="ordered locus">AM1_0410</name>
</gene>
<dbReference type="KEGG" id="amr:AM1_0410"/>
<organism evidence="1 2">
    <name type="scientific">Acaryochloris marina (strain MBIC 11017)</name>
    <dbReference type="NCBI Taxonomy" id="329726"/>
    <lineage>
        <taxon>Bacteria</taxon>
        <taxon>Bacillati</taxon>
        <taxon>Cyanobacteriota</taxon>
        <taxon>Cyanophyceae</taxon>
        <taxon>Acaryochloridales</taxon>
        <taxon>Acaryochloridaceae</taxon>
        <taxon>Acaryochloris</taxon>
    </lineage>
</organism>
<protein>
    <submittedName>
        <fullName evidence="1">Uncharacterized protein</fullName>
    </submittedName>
</protein>
<keyword evidence="2" id="KW-1185">Reference proteome</keyword>
<dbReference type="HOGENOM" id="CLU_2968658_0_0_3"/>
<accession>B0CAX7</accession>
<proteinExistence type="predicted"/>